<accession>A0A0A5GQP6</accession>
<name>A0A0A5GQP6_9BACI</name>
<keyword evidence="4" id="KW-0460">Magnesium</keyword>
<dbReference type="InterPro" id="IPR002935">
    <property type="entry name" value="SAM_O-MeTrfase"/>
</dbReference>
<dbReference type="GO" id="GO:0016300">
    <property type="term" value="F:tRNA (uridine) methyltransferase activity"/>
    <property type="evidence" value="ECO:0007669"/>
    <property type="project" value="UniProtKB-UniRule"/>
</dbReference>
<evidence type="ECO:0000256" key="1">
    <source>
        <dbReference type="ARBA" id="ARBA00022603"/>
    </source>
</evidence>
<feature type="binding site" evidence="4">
    <location>
        <position position="157"/>
    </location>
    <ligand>
        <name>Mg(2+)</name>
        <dbReference type="ChEBI" id="CHEBI:18420"/>
    </ligand>
</feature>
<dbReference type="CDD" id="cd02440">
    <property type="entry name" value="AdoMet_MTases"/>
    <property type="match status" value="1"/>
</dbReference>
<dbReference type="GO" id="GO:0000287">
    <property type="term" value="F:magnesium ion binding"/>
    <property type="evidence" value="ECO:0007669"/>
    <property type="project" value="UniProtKB-UniRule"/>
</dbReference>
<feature type="binding site" evidence="4">
    <location>
        <position position="158"/>
    </location>
    <ligand>
        <name>Mg(2+)</name>
        <dbReference type="ChEBI" id="CHEBI:18420"/>
    </ligand>
</feature>
<dbReference type="eggNOG" id="COG4122">
    <property type="taxonomic scope" value="Bacteria"/>
</dbReference>
<dbReference type="OrthoDB" id="9799672at2"/>
<keyword evidence="2 4" id="KW-0808">Transferase</keyword>
<reference evidence="5 6" key="1">
    <citation type="submission" date="2013-08" db="EMBL/GenBank/DDBJ databases">
        <authorList>
            <person name="Huang J."/>
            <person name="Wang G."/>
        </authorList>
    </citation>
    <scope>NUCLEOTIDE SEQUENCE [LARGE SCALE GENOMIC DNA]</scope>
    <source>
        <strain evidence="5 6">JSM 076056</strain>
    </source>
</reference>
<comment type="similarity">
    <text evidence="4">Belongs to the class I-like SAM-binding methyltransferase superfamily. Cation-dependent O-methyltransferase family.</text>
</comment>
<protein>
    <recommendedName>
        <fullName evidence="4">tRNA 5-hydroxyuridine methyltransferase</fullName>
        <ecNumber evidence="4">2.1.1.-</ecNumber>
    </recommendedName>
    <alternativeName>
        <fullName evidence="4">ho5U methyltransferase</fullName>
    </alternativeName>
</protein>
<dbReference type="STRING" id="1385510.GCA_000425205_01097"/>
<comment type="caution">
    <text evidence="5">The sequence shown here is derived from an EMBL/GenBank/DDBJ whole genome shotgun (WGS) entry which is preliminary data.</text>
</comment>
<keyword evidence="3 4" id="KW-0949">S-adenosyl-L-methionine</keyword>
<feature type="binding site" evidence="4">
    <location>
        <begin position="111"/>
        <end position="112"/>
    </location>
    <ligand>
        <name>S-adenosyl-L-methionine</name>
        <dbReference type="ChEBI" id="CHEBI:59789"/>
    </ligand>
</feature>
<dbReference type="EC" id="2.1.1.-" evidence="4"/>
<dbReference type="Proteomes" id="UP000030528">
    <property type="component" value="Unassembled WGS sequence"/>
</dbReference>
<feature type="binding site" evidence="4">
    <location>
        <position position="131"/>
    </location>
    <ligand>
        <name>Mg(2+)</name>
        <dbReference type="ChEBI" id="CHEBI:18420"/>
    </ligand>
</feature>
<comment type="function">
    <text evidence="4">Catalyzes the methylation of 5-hydroxyuridine (ho5U) to form 5-methoxyuridine (mo5U) at position 34 in tRNAs.</text>
</comment>
<dbReference type="GO" id="GO:0008757">
    <property type="term" value="F:S-adenosylmethionine-dependent methyltransferase activity"/>
    <property type="evidence" value="ECO:0007669"/>
    <property type="project" value="TreeGrafter"/>
</dbReference>
<comment type="subunit">
    <text evidence="4">Homodimer.</text>
</comment>
<dbReference type="GO" id="GO:0030488">
    <property type="term" value="P:tRNA methylation"/>
    <property type="evidence" value="ECO:0007669"/>
    <property type="project" value="UniProtKB-UniRule"/>
</dbReference>
<feature type="binding site" evidence="4">
    <location>
        <position position="83"/>
    </location>
    <ligand>
        <name>S-adenosyl-L-methionine</name>
        <dbReference type="ChEBI" id="CHEBI:59789"/>
    </ligand>
</feature>
<dbReference type="PANTHER" id="PTHR10509:SF14">
    <property type="entry name" value="CAFFEOYL-COA O-METHYLTRANSFERASE 3-RELATED"/>
    <property type="match status" value="1"/>
</dbReference>
<dbReference type="AlphaFoldDB" id="A0A0A5GQP6"/>
<evidence type="ECO:0000313" key="6">
    <source>
        <dbReference type="Proteomes" id="UP000030528"/>
    </source>
</evidence>
<dbReference type="RefSeq" id="WP_026802117.1">
    <property type="nucleotide sequence ID" value="NZ_AVPE01000002.1"/>
</dbReference>
<evidence type="ECO:0000256" key="4">
    <source>
        <dbReference type="HAMAP-Rule" id="MF_02217"/>
    </source>
</evidence>
<dbReference type="HAMAP" id="MF_02217">
    <property type="entry name" value="TrmR_methyltr"/>
    <property type="match status" value="1"/>
</dbReference>
<proteinExistence type="inferred from homology"/>
<evidence type="ECO:0000256" key="2">
    <source>
        <dbReference type="ARBA" id="ARBA00022679"/>
    </source>
</evidence>
<keyword evidence="4" id="KW-0479">Metal-binding</keyword>
<dbReference type="InterPro" id="IPR043675">
    <property type="entry name" value="TrmR_methyltr"/>
</dbReference>
<dbReference type="PROSITE" id="PS51682">
    <property type="entry name" value="SAM_OMT_I"/>
    <property type="match status" value="1"/>
</dbReference>
<feature type="binding site" evidence="4">
    <location>
        <position position="36"/>
    </location>
    <ligand>
        <name>S-adenosyl-L-methionine</name>
        <dbReference type="ChEBI" id="CHEBI:59789"/>
    </ligand>
</feature>
<organism evidence="5 6">
    <name type="scientific">Pontibacillus halophilus JSM 076056 = DSM 19796</name>
    <dbReference type="NCBI Taxonomy" id="1385510"/>
    <lineage>
        <taxon>Bacteria</taxon>
        <taxon>Bacillati</taxon>
        <taxon>Bacillota</taxon>
        <taxon>Bacilli</taxon>
        <taxon>Bacillales</taxon>
        <taxon>Bacillaceae</taxon>
        <taxon>Pontibacillus</taxon>
    </lineage>
</organism>
<dbReference type="GO" id="GO:0008171">
    <property type="term" value="F:O-methyltransferase activity"/>
    <property type="evidence" value="ECO:0007669"/>
    <property type="project" value="InterPro"/>
</dbReference>
<dbReference type="Gene3D" id="3.40.50.150">
    <property type="entry name" value="Vaccinia Virus protein VP39"/>
    <property type="match status" value="1"/>
</dbReference>
<gene>
    <name evidence="4" type="primary">trmR</name>
    <name evidence="5" type="ORF">N781_10935</name>
</gene>
<dbReference type="PANTHER" id="PTHR10509">
    <property type="entry name" value="O-METHYLTRANSFERASE-RELATED"/>
    <property type="match status" value="1"/>
</dbReference>
<dbReference type="EMBL" id="AVPE01000002">
    <property type="protein sequence ID" value="KGX93538.1"/>
    <property type="molecule type" value="Genomic_DNA"/>
</dbReference>
<evidence type="ECO:0000313" key="5">
    <source>
        <dbReference type="EMBL" id="KGX93538.1"/>
    </source>
</evidence>
<feature type="binding site" evidence="4">
    <location>
        <position position="66"/>
    </location>
    <ligand>
        <name>S-adenosyl-L-methionine</name>
        <dbReference type="ChEBI" id="CHEBI:59789"/>
    </ligand>
</feature>
<dbReference type="InterPro" id="IPR050362">
    <property type="entry name" value="Cation-dep_OMT"/>
</dbReference>
<keyword evidence="6" id="KW-1185">Reference proteome</keyword>
<sequence length="213" mass="24369">MIESTIEAYLLQNLPEQDADIKEMEAYAKEHHVPIMEPLGMEYLLQLLRIHQPDRILEIGAAIGYSAIRMAKELPNSHIVTIERDEERYQEAIDRIQKSGLSDRIDVVFGDALEKQDELLQSGPFDLLFIDAAKGQYQRFFEIYRTGLSKNGIIVSDNVLFKGYVAEEELGTSRKEKIAKKIKAYNEWLLQHPDYRTSIMPIGDGVAVSTPRE</sequence>
<dbReference type="InterPro" id="IPR029063">
    <property type="entry name" value="SAM-dependent_MTases_sf"/>
</dbReference>
<dbReference type="Pfam" id="PF01596">
    <property type="entry name" value="Methyltransf_3"/>
    <property type="match status" value="1"/>
</dbReference>
<feature type="binding site" evidence="4">
    <location>
        <position position="131"/>
    </location>
    <ligand>
        <name>S-adenosyl-L-methionine</name>
        <dbReference type="ChEBI" id="CHEBI:59789"/>
    </ligand>
</feature>
<dbReference type="SUPFAM" id="SSF53335">
    <property type="entry name" value="S-adenosyl-L-methionine-dependent methyltransferases"/>
    <property type="match status" value="1"/>
</dbReference>
<keyword evidence="1 4" id="KW-0489">Methyltransferase</keyword>
<keyword evidence="4" id="KW-0819">tRNA processing</keyword>
<evidence type="ECO:0000256" key="3">
    <source>
        <dbReference type="ARBA" id="ARBA00022691"/>
    </source>
</evidence>
<comment type="catalytic activity">
    <reaction evidence="4">
        <text>5-hydroxyuridine(34) in tRNA + S-adenosyl-L-methionine = 5-methoxyuridine(34) in tRNA + S-adenosyl-L-homocysteine + H(+)</text>
        <dbReference type="Rhea" id="RHEA:60524"/>
        <dbReference type="Rhea" id="RHEA-COMP:13381"/>
        <dbReference type="Rhea" id="RHEA-COMP:15591"/>
        <dbReference type="ChEBI" id="CHEBI:15378"/>
        <dbReference type="ChEBI" id="CHEBI:57856"/>
        <dbReference type="ChEBI" id="CHEBI:59789"/>
        <dbReference type="ChEBI" id="CHEBI:136877"/>
        <dbReference type="ChEBI" id="CHEBI:143860"/>
    </reaction>
</comment>